<organism evidence="3 4">
    <name type="scientific">Apiospora kogelbergensis</name>
    <dbReference type="NCBI Taxonomy" id="1337665"/>
    <lineage>
        <taxon>Eukaryota</taxon>
        <taxon>Fungi</taxon>
        <taxon>Dikarya</taxon>
        <taxon>Ascomycota</taxon>
        <taxon>Pezizomycotina</taxon>
        <taxon>Sordariomycetes</taxon>
        <taxon>Xylariomycetidae</taxon>
        <taxon>Amphisphaeriales</taxon>
        <taxon>Apiosporaceae</taxon>
        <taxon>Apiospora</taxon>
    </lineage>
</organism>
<reference evidence="3 4" key="1">
    <citation type="submission" date="2023-01" db="EMBL/GenBank/DDBJ databases">
        <title>Analysis of 21 Apiospora genomes using comparative genomics revels a genus with tremendous synthesis potential of carbohydrate active enzymes and secondary metabolites.</title>
        <authorList>
            <person name="Sorensen T."/>
        </authorList>
    </citation>
    <scope>NUCLEOTIDE SEQUENCE [LARGE SCALE GENOMIC DNA]</scope>
    <source>
        <strain evidence="3 4">CBS 117206</strain>
    </source>
</reference>
<keyword evidence="2" id="KW-0472">Membrane</keyword>
<evidence type="ECO:0000313" key="4">
    <source>
        <dbReference type="Proteomes" id="UP001392437"/>
    </source>
</evidence>
<proteinExistence type="predicted"/>
<dbReference type="Gene3D" id="1.20.58.340">
    <property type="entry name" value="Magnesium transport protein CorA, transmembrane region"/>
    <property type="match status" value="1"/>
</dbReference>
<feature type="region of interest" description="Disordered" evidence="1">
    <location>
        <begin position="510"/>
        <end position="544"/>
    </location>
</feature>
<name>A0AAW0Q3T4_9PEZI</name>
<dbReference type="Proteomes" id="UP001392437">
    <property type="component" value="Unassembled WGS sequence"/>
</dbReference>
<feature type="transmembrane region" description="Helical" evidence="2">
    <location>
        <begin position="439"/>
        <end position="460"/>
    </location>
</feature>
<keyword evidence="2" id="KW-0812">Transmembrane</keyword>
<gene>
    <name evidence="3" type="ORF">PG999_014636</name>
</gene>
<feature type="compositionally biased region" description="Basic and acidic residues" evidence="1">
    <location>
        <begin position="523"/>
        <end position="533"/>
    </location>
</feature>
<accession>A0AAW0Q3T4</accession>
<feature type="transmembrane region" description="Helical" evidence="2">
    <location>
        <begin position="406"/>
        <end position="427"/>
    </location>
</feature>
<evidence type="ECO:0000256" key="2">
    <source>
        <dbReference type="SAM" id="Phobius"/>
    </source>
</evidence>
<keyword evidence="2" id="KW-1133">Transmembrane helix</keyword>
<keyword evidence="4" id="KW-1185">Reference proteome</keyword>
<evidence type="ECO:0000313" key="3">
    <source>
        <dbReference type="EMBL" id="KAK8093049.1"/>
    </source>
</evidence>
<sequence length="544" mass="61662">MDILREYAEHEYDEADADKFTEQDSPLKVLIYTAVDAEGQKFEPECDRSNDKWLFDTLESKRERRRATQKASLELVFLPLAPSGKGFGLGRLKFKQLFRDLGLDDSLLGFLISSRSGWYCVDNGNGRHSFLYKDYLYSLAWSFNAKTMETRAMICCRSAYQKHSTLKKKRGDKTIFDLPGIKAKHLYHPLTLAFFGLVDARAYLDGLIVTDGYRLGEVEKLTNHGAWATMQKHLEQLAAEKKEAAEEDKKGNKTEERKRDDNKPEGQDESQELDPPNVNDLSSALRKIAEVIGVFSNFFKSVDIATSMADTLKDTPSWKKWLGEAVDDEVRKTEILSLFDSVAESMPNAVALLCDRIHTVDQTARATQKRAKAQANVVSGLIAREDTRFSHHLAERARRDGSTMKVIALMTMGFLPATFYAALWSIPVLEEPGLTKDDFWVYWAFTVPTTIVIFLVWDWLNDNNLKKLTTAETYRTLLKRAMKTNDSKAADGATSEKLLIIEPATEVLRPESPVRRARGSPLRGDERDLEKGMRRLSNSSARDS</sequence>
<comment type="caution">
    <text evidence="3">The sequence shown here is derived from an EMBL/GenBank/DDBJ whole genome shotgun (WGS) entry which is preliminary data.</text>
</comment>
<dbReference type="AlphaFoldDB" id="A0AAW0Q3T4"/>
<feature type="compositionally biased region" description="Basic and acidic residues" evidence="1">
    <location>
        <begin position="239"/>
        <end position="266"/>
    </location>
</feature>
<evidence type="ECO:0000256" key="1">
    <source>
        <dbReference type="SAM" id="MobiDB-lite"/>
    </source>
</evidence>
<protein>
    <submittedName>
        <fullName evidence="3">Uncharacterized protein</fullName>
    </submittedName>
</protein>
<dbReference type="EMBL" id="JAQQWP010000012">
    <property type="protein sequence ID" value="KAK8093049.1"/>
    <property type="molecule type" value="Genomic_DNA"/>
</dbReference>
<feature type="region of interest" description="Disordered" evidence="1">
    <location>
        <begin position="239"/>
        <end position="279"/>
    </location>
</feature>